<dbReference type="EMBL" id="FQXG01000008">
    <property type="protein sequence ID" value="SHI14417.1"/>
    <property type="molecule type" value="Genomic_DNA"/>
</dbReference>
<feature type="transmembrane region" description="Helical" evidence="6">
    <location>
        <begin position="385"/>
        <end position="408"/>
    </location>
</feature>
<dbReference type="Pfam" id="PF03772">
    <property type="entry name" value="Competence"/>
    <property type="match status" value="1"/>
</dbReference>
<feature type="transmembrane region" description="Helical" evidence="6">
    <location>
        <begin position="443"/>
        <end position="461"/>
    </location>
</feature>
<dbReference type="PANTHER" id="PTHR30619">
    <property type="entry name" value="DNA INTERNALIZATION/COMPETENCE PROTEIN COMEC/REC2"/>
    <property type="match status" value="1"/>
</dbReference>
<dbReference type="Pfam" id="PF13567">
    <property type="entry name" value="DUF4131"/>
    <property type="match status" value="1"/>
</dbReference>
<evidence type="ECO:0000256" key="5">
    <source>
        <dbReference type="ARBA" id="ARBA00023136"/>
    </source>
</evidence>
<dbReference type="PANTHER" id="PTHR30619:SF1">
    <property type="entry name" value="RECOMBINATION PROTEIN 2"/>
    <property type="match status" value="1"/>
</dbReference>
<organism evidence="8 9">
    <name type="scientific">Ferrimonas marina</name>
    <dbReference type="NCBI Taxonomy" id="299255"/>
    <lineage>
        <taxon>Bacteria</taxon>
        <taxon>Pseudomonadati</taxon>
        <taxon>Pseudomonadota</taxon>
        <taxon>Gammaproteobacteria</taxon>
        <taxon>Alteromonadales</taxon>
        <taxon>Ferrimonadaceae</taxon>
        <taxon>Ferrimonas</taxon>
    </lineage>
</organism>
<feature type="transmembrane region" description="Helical" evidence="6">
    <location>
        <begin position="29"/>
        <end position="52"/>
    </location>
</feature>
<dbReference type="SMART" id="SM00849">
    <property type="entry name" value="Lactamase_B"/>
    <property type="match status" value="1"/>
</dbReference>
<dbReference type="NCBIfam" id="TIGR00361">
    <property type="entry name" value="ComEC_Rec2"/>
    <property type="match status" value="1"/>
</dbReference>
<dbReference type="InterPro" id="IPR001279">
    <property type="entry name" value="Metallo-B-lactamas"/>
</dbReference>
<proteinExistence type="predicted"/>
<feature type="domain" description="Metallo-beta-lactamase" evidence="7">
    <location>
        <begin position="498"/>
        <end position="670"/>
    </location>
</feature>
<evidence type="ECO:0000256" key="1">
    <source>
        <dbReference type="ARBA" id="ARBA00004651"/>
    </source>
</evidence>
<dbReference type="NCBIfam" id="TIGR00360">
    <property type="entry name" value="ComEC_N-term"/>
    <property type="match status" value="1"/>
</dbReference>
<comment type="subcellular location">
    <subcellularLocation>
        <location evidence="1">Cell membrane</location>
        <topology evidence="1">Multi-pass membrane protein</topology>
    </subcellularLocation>
</comment>
<dbReference type="InterPro" id="IPR036866">
    <property type="entry name" value="RibonucZ/Hydroxyglut_hydro"/>
</dbReference>
<dbReference type="RefSeq" id="WP_073326059.1">
    <property type="nucleotide sequence ID" value="NZ_FQXG01000008.1"/>
</dbReference>
<dbReference type="AlphaFoldDB" id="A0A1M5YQM9"/>
<feature type="transmembrane region" description="Helical" evidence="6">
    <location>
        <begin position="261"/>
        <end position="294"/>
    </location>
</feature>
<evidence type="ECO:0000256" key="6">
    <source>
        <dbReference type="SAM" id="Phobius"/>
    </source>
</evidence>
<keyword evidence="4 6" id="KW-1133">Transmembrane helix</keyword>
<feature type="transmembrane region" description="Helical" evidence="6">
    <location>
        <begin position="219"/>
        <end position="241"/>
    </location>
</feature>
<dbReference type="GO" id="GO:0030420">
    <property type="term" value="P:establishment of competence for transformation"/>
    <property type="evidence" value="ECO:0007669"/>
    <property type="project" value="InterPro"/>
</dbReference>
<feature type="transmembrane region" description="Helical" evidence="6">
    <location>
        <begin position="351"/>
        <end position="373"/>
    </location>
</feature>
<evidence type="ECO:0000313" key="9">
    <source>
        <dbReference type="Proteomes" id="UP000184268"/>
    </source>
</evidence>
<keyword evidence="9" id="KW-1185">Reference proteome</keyword>
<dbReference type="InterPro" id="IPR025405">
    <property type="entry name" value="DUF4131"/>
</dbReference>
<dbReference type="Gene3D" id="3.60.15.10">
    <property type="entry name" value="Ribonuclease Z/Hydroxyacylglutathione hydrolase-like"/>
    <property type="match status" value="2"/>
</dbReference>
<accession>A0A1M5YQM9</accession>
<protein>
    <submittedName>
        <fullName evidence="8">Competence protein ComEC</fullName>
    </submittedName>
</protein>
<evidence type="ECO:0000256" key="4">
    <source>
        <dbReference type="ARBA" id="ARBA00022989"/>
    </source>
</evidence>
<dbReference type="InterPro" id="IPR052159">
    <property type="entry name" value="Competence_DNA_uptake"/>
</dbReference>
<sequence>MNVFLLGWVAVLTLSVVWPVLLPLPALLAIIPVSILLIRYPFVVGALLGLAYGQLHSHALTSPQRALNPGIHQLVVVVDSVPVGDALYQRTQWRVETVAGEKLPFWAANRLELGWYNGPPLALGQRYRIEAKLRDPWGSANQGGVDRRRSLLAQGVTAQGYIRSGQPLASPGHWRQSLMHQLAGLTASLPRGDLIRALVLADRRGISDERWQQLRQAGLLHLMAISGLHLSIVAGLVLWLAGQGVRRLWPDPRGRARPLAWMLAALAVVGYGTLAGFALPTQRACLSVLLGLLLLWQCRQGQPWELLLRVAAVVLLAQPLAAMSPGFWLSFGAVVLILLTAWAMPKGRPRWQSLLAIQCVLSLGLGLVQLAWFGHYSLHGVWANLLLLPYFSVLVLPVCLLTAAVALFGGPNLLWLADALISPLDWAARGAAQLGWGSGILPAGVWPLLLMALLALLLLCWRPWRGWRWQAPLLLLPGLLAFSTTPPGWQLVVIDVGQGLSVLVQRGRHGLLYDTGASGPGFSYAQSVVLPLLAARGVAQLDYLVVSHGDNDHAGGAGAIRAAFPRAQVVGHDGQPCQQGPMQWQGLTLRWTQAPLAGNDGSCVLMLSDGRHRVLLPGDIEAGGERHLLAQGWPGPVSLMLAPHHGSASSSSLALVEHFAPHHVVFAAGWPNRWGFPRAEVQQRYRAQGAQLWHSGQMGQLEGEFGPDGSLSLTSFRQDRAPWWYNRQ</sequence>
<dbReference type="Proteomes" id="UP000184268">
    <property type="component" value="Unassembled WGS sequence"/>
</dbReference>
<name>A0A1M5YQM9_9GAMM</name>
<feature type="transmembrane region" description="Helical" evidence="6">
    <location>
        <begin position="306"/>
        <end position="339"/>
    </location>
</feature>
<reference evidence="8 9" key="1">
    <citation type="submission" date="2016-11" db="EMBL/GenBank/DDBJ databases">
        <authorList>
            <person name="Jaros S."/>
            <person name="Januszkiewicz K."/>
            <person name="Wedrychowicz H."/>
        </authorList>
    </citation>
    <scope>NUCLEOTIDE SEQUENCE [LARGE SCALE GENOMIC DNA]</scope>
    <source>
        <strain evidence="8 9">DSM 16917</strain>
    </source>
</reference>
<dbReference type="SUPFAM" id="SSF56281">
    <property type="entry name" value="Metallo-hydrolase/oxidoreductase"/>
    <property type="match status" value="1"/>
</dbReference>
<dbReference type="InterPro" id="IPR004797">
    <property type="entry name" value="Competence_ComEC/Rec2"/>
</dbReference>
<gene>
    <name evidence="8" type="ORF">SAMN02745129_4312</name>
</gene>
<evidence type="ECO:0000256" key="2">
    <source>
        <dbReference type="ARBA" id="ARBA00022475"/>
    </source>
</evidence>
<dbReference type="InterPro" id="IPR035681">
    <property type="entry name" value="ComA-like_MBL"/>
</dbReference>
<dbReference type="GO" id="GO:0005886">
    <property type="term" value="C:plasma membrane"/>
    <property type="evidence" value="ECO:0007669"/>
    <property type="project" value="UniProtKB-SubCell"/>
</dbReference>
<evidence type="ECO:0000256" key="3">
    <source>
        <dbReference type="ARBA" id="ARBA00022692"/>
    </source>
</evidence>
<dbReference type="STRING" id="299255.SAMN02745129_4312"/>
<keyword evidence="3 6" id="KW-0812">Transmembrane</keyword>
<dbReference type="CDD" id="cd07731">
    <property type="entry name" value="ComA-like_MBL-fold"/>
    <property type="match status" value="1"/>
</dbReference>
<keyword evidence="5 6" id="KW-0472">Membrane</keyword>
<dbReference type="InterPro" id="IPR004477">
    <property type="entry name" value="ComEC_N"/>
</dbReference>
<dbReference type="Pfam" id="PF00753">
    <property type="entry name" value="Lactamase_B"/>
    <property type="match status" value="1"/>
</dbReference>
<keyword evidence="2" id="KW-1003">Cell membrane</keyword>
<evidence type="ECO:0000259" key="7">
    <source>
        <dbReference type="SMART" id="SM00849"/>
    </source>
</evidence>
<evidence type="ECO:0000313" key="8">
    <source>
        <dbReference type="EMBL" id="SHI14417.1"/>
    </source>
</evidence>